<dbReference type="InterPro" id="IPR001577">
    <property type="entry name" value="Peptidase_M8"/>
</dbReference>
<evidence type="ECO:0000313" key="8">
    <source>
        <dbReference type="Proteomes" id="UP000195755"/>
    </source>
</evidence>
<accession>A0A1Z2LC37</accession>
<keyword evidence="5" id="KW-0862">Zinc</keyword>
<dbReference type="AlphaFoldDB" id="A0A1Z2LC37"/>
<evidence type="ECO:0000256" key="2">
    <source>
        <dbReference type="ARBA" id="ARBA00022670"/>
    </source>
</evidence>
<evidence type="ECO:0000256" key="6">
    <source>
        <dbReference type="ARBA" id="ARBA00023049"/>
    </source>
</evidence>
<keyword evidence="2" id="KW-0645">Protease</keyword>
<dbReference type="Gene3D" id="3.90.132.10">
    <property type="entry name" value="Leishmanolysin , domain 2"/>
    <property type="match status" value="1"/>
</dbReference>
<sequence length="286" mass="30470">MAEYETYCARADEGRARSLASSTSPYTIEVEFLGGLNQAQKAAFTTAADRWVKVIVGDLPDVNVNGRIIDDLLIQAEGSAIDGPGVILGQAGPGFLRPPGGPGEFLPATGIMSFDKDDLASMQANGTLVDVITHEMGHVIGLITSPARKKGLVKGIGGDNPIFRGQQAQEEYRRLRDADELKPVPVENEGEPGTRDAHWREKVFANELMTGFVKQAPNPLSRLSVGALQDLGYVVDLEAADDYSMPSLLALAEEGELRTHIAPIDVGIVLPTIPTVLPSDSLVTAA</sequence>
<evidence type="ECO:0000256" key="1">
    <source>
        <dbReference type="ARBA" id="ARBA00001947"/>
    </source>
</evidence>
<dbReference type="Proteomes" id="UP000195755">
    <property type="component" value="Chromosome"/>
</dbReference>
<evidence type="ECO:0000313" key="7">
    <source>
        <dbReference type="EMBL" id="ARZ71771.1"/>
    </source>
</evidence>
<protein>
    <submittedName>
        <fullName evidence="7">Peptidase</fullName>
    </submittedName>
</protein>
<evidence type="ECO:0000256" key="5">
    <source>
        <dbReference type="ARBA" id="ARBA00022833"/>
    </source>
</evidence>
<dbReference type="GO" id="GO:0007155">
    <property type="term" value="P:cell adhesion"/>
    <property type="evidence" value="ECO:0007669"/>
    <property type="project" value="InterPro"/>
</dbReference>
<dbReference type="GO" id="GO:0016020">
    <property type="term" value="C:membrane"/>
    <property type="evidence" value="ECO:0007669"/>
    <property type="project" value="InterPro"/>
</dbReference>
<organism evidence="7 8">
    <name type="scientific">Streptomyces albireticuli</name>
    <dbReference type="NCBI Taxonomy" id="1940"/>
    <lineage>
        <taxon>Bacteria</taxon>
        <taxon>Bacillati</taxon>
        <taxon>Actinomycetota</taxon>
        <taxon>Actinomycetes</taxon>
        <taxon>Kitasatosporales</taxon>
        <taxon>Streptomycetaceae</taxon>
        <taxon>Streptomyces</taxon>
    </lineage>
</organism>
<comment type="cofactor">
    <cofactor evidence="1">
        <name>Zn(2+)</name>
        <dbReference type="ChEBI" id="CHEBI:29105"/>
    </cofactor>
</comment>
<dbReference type="GO" id="GO:0006508">
    <property type="term" value="P:proteolysis"/>
    <property type="evidence" value="ECO:0007669"/>
    <property type="project" value="UniProtKB-KW"/>
</dbReference>
<dbReference type="GO" id="GO:0046872">
    <property type="term" value="F:metal ion binding"/>
    <property type="evidence" value="ECO:0007669"/>
    <property type="project" value="UniProtKB-KW"/>
</dbReference>
<dbReference type="RefSeq" id="WP_087929511.1">
    <property type="nucleotide sequence ID" value="NZ_CP021744.1"/>
</dbReference>
<name>A0A1Z2LC37_9ACTN</name>
<dbReference type="EMBL" id="CP021744">
    <property type="protein sequence ID" value="ARZ71771.1"/>
    <property type="molecule type" value="Genomic_DNA"/>
</dbReference>
<evidence type="ECO:0000256" key="3">
    <source>
        <dbReference type="ARBA" id="ARBA00022723"/>
    </source>
</evidence>
<dbReference type="OrthoDB" id="61573at2"/>
<dbReference type="SUPFAM" id="SSF55486">
    <property type="entry name" value="Metalloproteases ('zincins'), catalytic domain"/>
    <property type="match status" value="2"/>
</dbReference>
<keyword evidence="3" id="KW-0479">Metal-binding</keyword>
<dbReference type="InterPro" id="IPR024079">
    <property type="entry name" value="MetalloPept_cat_dom_sf"/>
</dbReference>
<reference evidence="7 8" key="1">
    <citation type="submission" date="2017-06" db="EMBL/GenBank/DDBJ databases">
        <title>Streptomyces albireticuli Genome sequencing and assembly.</title>
        <authorList>
            <person name="Wang Y."/>
            <person name="Du B."/>
            <person name="Ding Y."/>
            <person name="Liu H."/>
            <person name="Hou Q."/>
            <person name="Liu K."/>
            <person name="Yao L."/>
            <person name="Wang C."/>
        </authorList>
    </citation>
    <scope>NUCLEOTIDE SEQUENCE [LARGE SCALE GENOMIC DNA]</scope>
    <source>
        <strain evidence="7 8">MDJK11</strain>
    </source>
</reference>
<keyword evidence="4" id="KW-0378">Hydrolase</keyword>
<dbReference type="Gene3D" id="3.40.390.10">
    <property type="entry name" value="Collagenase (Catalytic Domain)"/>
    <property type="match status" value="1"/>
</dbReference>
<evidence type="ECO:0000256" key="4">
    <source>
        <dbReference type="ARBA" id="ARBA00022801"/>
    </source>
</evidence>
<dbReference type="GO" id="GO:0004222">
    <property type="term" value="F:metalloendopeptidase activity"/>
    <property type="evidence" value="ECO:0007669"/>
    <property type="project" value="InterPro"/>
</dbReference>
<dbReference type="KEGG" id="salj:SMD11_6195"/>
<gene>
    <name evidence="7" type="ORF">SMD11_6195</name>
</gene>
<dbReference type="Pfam" id="PF01457">
    <property type="entry name" value="Peptidase_M8"/>
    <property type="match status" value="1"/>
</dbReference>
<keyword evidence="6" id="KW-0482">Metalloprotease</keyword>
<proteinExistence type="predicted"/>